<evidence type="ECO:0000313" key="2">
    <source>
        <dbReference type="Proteomes" id="UP000502146"/>
    </source>
</evidence>
<evidence type="ECO:0000313" key="1">
    <source>
        <dbReference type="EMBL" id="QDH85636.1"/>
    </source>
</evidence>
<reference evidence="1 2" key="1">
    <citation type="submission" date="2019-06" db="EMBL/GenBank/DDBJ databases">
        <title>DNA tandem repeats contribute to Brevibacterium aurantiacum phages genetic diversity.</title>
        <authorList>
            <person name="de Melo A.G."/>
            <person name="Rousseau G.M."/>
            <person name="Tremblay D.M."/>
            <person name="Labrie S.J."/>
            <person name="Moineau S."/>
        </authorList>
    </citation>
    <scope>NUCLEOTIDE SEQUENCE [LARGE SCALE GENOMIC DNA]</scope>
</reference>
<dbReference type="EMBL" id="MN023176">
    <property type="protein sequence ID" value="QDH85636.1"/>
    <property type="molecule type" value="Genomic_DNA"/>
</dbReference>
<organism evidence="1 2">
    <name type="scientific">Brevibacterium phage AGM1</name>
    <dbReference type="NCBI Taxonomy" id="2591411"/>
    <lineage>
        <taxon>Viruses</taxon>
        <taxon>Duplodnaviria</taxon>
        <taxon>Heunggongvirae</taxon>
        <taxon>Uroviricota</taxon>
        <taxon>Caudoviricetes</taxon>
        <taxon>Agmunavirus</taxon>
        <taxon>Agmunavirus AGM1</taxon>
    </lineage>
</organism>
<dbReference type="Proteomes" id="UP000502146">
    <property type="component" value="Segment"/>
</dbReference>
<protein>
    <submittedName>
        <fullName evidence="1">Uncharacterized protein</fullName>
    </submittedName>
</protein>
<proteinExistence type="predicted"/>
<gene>
    <name evidence="1" type="ORF">AGM1_0046</name>
</gene>
<name>A0A7D0GH17_9CAUD</name>
<sequence>MVLLKNCSHKYCDHPVFPCQSCGSTVIQCKAAQHNKKGWCCKDCRHTRRKEEQ</sequence>
<keyword evidence="2" id="KW-1185">Reference proteome</keyword>
<accession>A0A7D0GH17</accession>